<name>A0ABP1RQM6_9HEXA</name>
<feature type="region of interest" description="Disordered" evidence="1">
    <location>
        <begin position="1"/>
        <end position="37"/>
    </location>
</feature>
<gene>
    <name evidence="2" type="ORF">ODALV1_LOCUS24990</name>
</gene>
<feature type="region of interest" description="Disordered" evidence="1">
    <location>
        <begin position="64"/>
        <end position="86"/>
    </location>
</feature>
<dbReference type="EMBL" id="CAXLJM020000097">
    <property type="protein sequence ID" value="CAL8133265.1"/>
    <property type="molecule type" value="Genomic_DNA"/>
</dbReference>
<evidence type="ECO:0000313" key="2">
    <source>
        <dbReference type="EMBL" id="CAL8133265.1"/>
    </source>
</evidence>
<reference evidence="2 3" key="1">
    <citation type="submission" date="2024-08" db="EMBL/GenBank/DDBJ databases">
        <authorList>
            <person name="Cucini C."/>
            <person name="Frati F."/>
        </authorList>
    </citation>
    <scope>NUCLEOTIDE SEQUENCE [LARGE SCALE GENOMIC DNA]</scope>
</reference>
<dbReference type="Proteomes" id="UP001642540">
    <property type="component" value="Unassembled WGS sequence"/>
</dbReference>
<comment type="caution">
    <text evidence="2">The sequence shown here is derived from an EMBL/GenBank/DDBJ whole genome shotgun (WGS) entry which is preliminary data.</text>
</comment>
<evidence type="ECO:0000313" key="3">
    <source>
        <dbReference type="Proteomes" id="UP001642540"/>
    </source>
</evidence>
<sequence>MSDKPVTLSSDEETGQSSASLSAKPPPGSPPKNIKGPVSFAVQVGDRVLKRHADQLRIAILPATAAAASSSTSDDQDEQPSPPSST</sequence>
<evidence type="ECO:0000256" key="1">
    <source>
        <dbReference type="SAM" id="MobiDB-lite"/>
    </source>
</evidence>
<feature type="compositionally biased region" description="Low complexity" evidence="1">
    <location>
        <begin position="64"/>
        <end position="73"/>
    </location>
</feature>
<proteinExistence type="predicted"/>
<protein>
    <submittedName>
        <fullName evidence="2">Uncharacterized protein</fullName>
    </submittedName>
</protein>
<accession>A0ABP1RQM6</accession>
<organism evidence="2 3">
    <name type="scientific">Orchesella dallaii</name>
    <dbReference type="NCBI Taxonomy" id="48710"/>
    <lineage>
        <taxon>Eukaryota</taxon>
        <taxon>Metazoa</taxon>
        <taxon>Ecdysozoa</taxon>
        <taxon>Arthropoda</taxon>
        <taxon>Hexapoda</taxon>
        <taxon>Collembola</taxon>
        <taxon>Entomobryomorpha</taxon>
        <taxon>Entomobryoidea</taxon>
        <taxon>Orchesellidae</taxon>
        <taxon>Orchesellinae</taxon>
        <taxon>Orchesella</taxon>
    </lineage>
</organism>
<keyword evidence="3" id="KW-1185">Reference proteome</keyword>